<feature type="transmembrane region" description="Helical" evidence="1">
    <location>
        <begin position="20"/>
        <end position="41"/>
    </location>
</feature>
<dbReference type="Proteomes" id="UP000252255">
    <property type="component" value="Unassembled WGS sequence"/>
</dbReference>
<keyword evidence="1" id="KW-0812">Transmembrane</keyword>
<evidence type="ECO:0000313" key="2">
    <source>
        <dbReference type="EMBL" id="RCK45068.1"/>
    </source>
</evidence>
<dbReference type="AlphaFoldDB" id="A0A367WUK3"/>
<accession>A0A367WUK3</accession>
<gene>
    <name evidence="2" type="ORF">TH30_13765</name>
</gene>
<reference evidence="2 3" key="1">
    <citation type="submission" date="2014-07" db="EMBL/GenBank/DDBJ databases">
        <title>Draft genome sequence of Thalassospira profundimaris PR54-5.</title>
        <authorList>
            <person name="Lai Q."/>
            <person name="Shao Z."/>
        </authorList>
    </citation>
    <scope>NUCLEOTIDE SEQUENCE [LARGE SCALE GENOMIC DNA]</scope>
    <source>
        <strain evidence="2 3">PR54-5</strain>
    </source>
</reference>
<organism evidence="2 3">
    <name type="scientific">Thalassospira profundimaris</name>
    <dbReference type="NCBI Taxonomy" id="502049"/>
    <lineage>
        <taxon>Bacteria</taxon>
        <taxon>Pseudomonadati</taxon>
        <taxon>Pseudomonadota</taxon>
        <taxon>Alphaproteobacteria</taxon>
        <taxon>Rhodospirillales</taxon>
        <taxon>Thalassospiraceae</taxon>
        <taxon>Thalassospira</taxon>
    </lineage>
</organism>
<protein>
    <submittedName>
        <fullName evidence="2">Uncharacterized protein</fullName>
    </submittedName>
</protein>
<keyword evidence="1" id="KW-1133">Transmembrane helix</keyword>
<feature type="transmembrane region" description="Helical" evidence="1">
    <location>
        <begin position="308"/>
        <end position="327"/>
    </location>
</feature>
<name>A0A367WUK3_9PROT</name>
<evidence type="ECO:0000256" key="1">
    <source>
        <dbReference type="SAM" id="Phobius"/>
    </source>
</evidence>
<evidence type="ECO:0000313" key="3">
    <source>
        <dbReference type="Proteomes" id="UP000252255"/>
    </source>
</evidence>
<proteinExistence type="predicted"/>
<dbReference type="OrthoDB" id="7797391at2"/>
<feature type="transmembrane region" description="Helical" evidence="1">
    <location>
        <begin position="376"/>
        <end position="397"/>
    </location>
</feature>
<sequence length="465" mass="49949">MVEAPEQRITLRKAAGSGILVALTCVLYVGFVAILFAGFTADIQRDFLGRELGASTPGKLERIVLQSYLEAELRQDLRRSKRDLRMLEAGSAEDMRVGLLARKEAIAGWWAAYDKYAGLRDIVMRNRAAFDPGFVAGLSDAVNRAFALVTDLEASGLVSEAGGDPWENTVPLGLLDVPVGEAGDDAERRAAGVQVMVELRRVLEGLQFGADADPAFEEQIAREVEAVRAAAKAFDAKSVRAQIEWANIRSGQDHEDRLRSNLTAEIAETSREIERLEREGGPEYRALVALFAHPVGNALFYLIQLPTIMLTLLVTIAAGGLGAVVAFTRDNFAARTQPIAKASREGHANEDADLDVIAPAAIRDGRQAPANGWAAVARLLVLTGEGIAAAMAIFLFTEAGMLMLTQGGPDGTGQVDISPYLVTFMAFVSGFMAEDAFARIQFAGKKIFRVTADENGGKGPDIPMA</sequence>
<comment type="caution">
    <text evidence="2">The sequence shown here is derived from an EMBL/GenBank/DDBJ whole genome shotgun (WGS) entry which is preliminary data.</text>
</comment>
<dbReference type="EMBL" id="JPWI01000008">
    <property type="protein sequence ID" value="RCK45068.1"/>
    <property type="molecule type" value="Genomic_DNA"/>
</dbReference>
<dbReference type="RefSeq" id="WP_114098587.1">
    <property type="nucleotide sequence ID" value="NZ_JPWI01000008.1"/>
</dbReference>
<keyword evidence="1" id="KW-0472">Membrane</keyword>
<feature type="transmembrane region" description="Helical" evidence="1">
    <location>
        <begin position="417"/>
        <end position="437"/>
    </location>
</feature>